<name>A0A6A6ZLH4_9PLEO</name>
<evidence type="ECO:0000313" key="3">
    <source>
        <dbReference type="EMBL" id="KAF2821075.1"/>
    </source>
</evidence>
<organism evidence="3 4">
    <name type="scientific">Ophiobolus disseminans</name>
    <dbReference type="NCBI Taxonomy" id="1469910"/>
    <lineage>
        <taxon>Eukaryota</taxon>
        <taxon>Fungi</taxon>
        <taxon>Dikarya</taxon>
        <taxon>Ascomycota</taxon>
        <taxon>Pezizomycotina</taxon>
        <taxon>Dothideomycetes</taxon>
        <taxon>Pleosporomycetidae</taxon>
        <taxon>Pleosporales</taxon>
        <taxon>Pleosporineae</taxon>
        <taxon>Phaeosphaeriaceae</taxon>
        <taxon>Ophiobolus</taxon>
    </lineage>
</organism>
<feature type="domain" description="Heterokaryon incompatibility" evidence="1">
    <location>
        <begin position="25"/>
        <end position="111"/>
    </location>
</feature>
<dbReference type="Proteomes" id="UP000799424">
    <property type="component" value="Unassembled WGS sequence"/>
</dbReference>
<feature type="non-terminal residue" evidence="3">
    <location>
        <position position="551"/>
    </location>
</feature>
<feature type="domain" description="DUF8212" evidence="2">
    <location>
        <begin position="228"/>
        <end position="259"/>
    </location>
</feature>
<dbReference type="Pfam" id="PF06985">
    <property type="entry name" value="HET"/>
    <property type="match status" value="1"/>
</dbReference>
<sequence>MRLLRLDEYGDLSLTEWAEKEVPPYAILSHRWGRDEEEVSFKDLMEDGGRNKKGYRKLLSCGNQAMKDGYVFFWVDTCCIDKSSSAELSESINSMWRWYRDSHVCYAYLDDVPARVSARQKDFSFTMSKWFTRGWTLQELLAPSKLMLFDAGWAPMGTKDELADKISRITKIDDSYLRGAGDFLIQATIAEKMSWAAKRQTKRSEDIAYCLLGLFDINMPLLYGEGQNAFRRLQEEIMKESDDHSILAWDLSVQPVPHHALVTGGGGLAPSPAYFKNYGDIVRSIGPGPVKPYAKTNRGLHIELPLLKQSGQVLALLNCRRKYDLFSDLALHLSKSADGEDQYWRASGHIDVVSTAFRSRAVLQPIYIKTGTDSADLRSDPNNGSCVIRNLLYTHNVSRVFPPWSWSPQTNSFADDTELSDEGWPSPRLVISASRVTPRTTDQLAFMVFKRRHLWGVTWDARFVPLESKAEDDLQELYRHWKFADLSELPRCQKLHSNTVALRITPLSVRSRHIVALDMISHEEQNPEALENSERWKFFVRCTKYHYVRLI</sequence>
<evidence type="ECO:0000313" key="4">
    <source>
        <dbReference type="Proteomes" id="UP000799424"/>
    </source>
</evidence>
<keyword evidence="4" id="KW-1185">Reference proteome</keyword>
<dbReference type="EMBL" id="MU006238">
    <property type="protein sequence ID" value="KAF2821075.1"/>
    <property type="molecule type" value="Genomic_DNA"/>
</dbReference>
<evidence type="ECO:0000259" key="2">
    <source>
        <dbReference type="Pfam" id="PF26640"/>
    </source>
</evidence>
<dbReference type="OrthoDB" id="20872at2759"/>
<dbReference type="PANTHER" id="PTHR10622">
    <property type="entry name" value="HET DOMAIN-CONTAINING PROTEIN"/>
    <property type="match status" value="1"/>
</dbReference>
<reference evidence="3" key="1">
    <citation type="journal article" date="2020" name="Stud. Mycol.">
        <title>101 Dothideomycetes genomes: a test case for predicting lifestyles and emergence of pathogens.</title>
        <authorList>
            <person name="Haridas S."/>
            <person name="Albert R."/>
            <person name="Binder M."/>
            <person name="Bloem J."/>
            <person name="Labutti K."/>
            <person name="Salamov A."/>
            <person name="Andreopoulos B."/>
            <person name="Baker S."/>
            <person name="Barry K."/>
            <person name="Bills G."/>
            <person name="Bluhm B."/>
            <person name="Cannon C."/>
            <person name="Castanera R."/>
            <person name="Culley D."/>
            <person name="Daum C."/>
            <person name="Ezra D."/>
            <person name="Gonzalez J."/>
            <person name="Henrissat B."/>
            <person name="Kuo A."/>
            <person name="Liang C."/>
            <person name="Lipzen A."/>
            <person name="Lutzoni F."/>
            <person name="Magnuson J."/>
            <person name="Mondo S."/>
            <person name="Nolan M."/>
            <person name="Ohm R."/>
            <person name="Pangilinan J."/>
            <person name="Park H.-J."/>
            <person name="Ramirez L."/>
            <person name="Alfaro M."/>
            <person name="Sun H."/>
            <person name="Tritt A."/>
            <person name="Yoshinaga Y."/>
            <person name="Zwiers L.-H."/>
            <person name="Turgeon B."/>
            <person name="Goodwin S."/>
            <person name="Spatafora J."/>
            <person name="Crous P."/>
            <person name="Grigoriev I."/>
        </authorList>
    </citation>
    <scope>NUCLEOTIDE SEQUENCE</scope>
    <source>
        <strain evidence="3">CBS 113818</strain>
    </source>
</reference>
<accession>A0A6A6ZLH4</accession>
<dbReference type="InterPro" id="IPR058525">
    <property type="entry name" value="DUF8212"/>
</dbReference>
<dbReference type="AlphaFoldDB" id="A0A6A6ZLH4"/>
<dbReference type="InterPro" id="IPR010730">
    <property type="entry name" value="HET"/>
</dbReference>
<protein>
    <submittedName>
        <fullName evidence="3">HET-domain-containing protein</fullName>
    </submittedName>
</protein>
<dbReference type="PANTHER" id="PTHR10622:SF10">
    <property type="entry name" value="HET DOMAIN-CONTAINING PROTEIN"/>
    <property type="match status" value="1"/>
</dbReference>
<dbReference type="Pfam" id="PF26640">
    <property type="entry name" value="DUF8212"/>
    <property type="match status" value="1"/>
</dbReference>
<proteinExistence type="predicted"/>
<evidence type="ECO:0000259" key="1">
    <source>
        <dbReference type="Pfam" id="PF06985"/>
    </source>
</evidence>
<gene>
    <name evidence="3" type="ORF">CC86DRAFT_303606</name>
</gene>